<dbReference type="Proteomes" id="UP000783253">
    <property type="component" value="Unassembled WGS sequence"/>
</dbReference>
<feature type="chain" id="PRO_5047173636" evidence="8">
    <location>
        <begin position="23"/>
        <end position="387"/>
    </location>
</feature>
<dbReference type="PANTHER" id="PTHR22726:SF1">
    <property type="entry name" value="METALLOENDOPEPTIDASE OMA1, MITOCHONDRIAL"/>
    <property type="match status" value="1"/>
</dbReference>
<keyword evidence="2" id="KW-0479">Metal-binding</keyword>
<evidence type="ECO:0000259" key="9">
    <source>
        <dbReference type="Pfam" id="PF01435"/>
    </source>
</evidence>
<keyword evidence="5 6" id="KW-0482">Metalloprotease</keyword>
<dbReference type="PROSITE" id="PS51257">
    <property type="entry name" value="PROKAR_LIPOPROTEIN"/>
    <property type="match status" value="1"/>
</dbReference>
<reference evidence="10 11" key="1">
    <citation type="submission" date="2021-08" db="EMBL/GenBank/DDBJ databases">
        <title>Comparative Genomics Analysis of the Genus Qipengyuania Reveals Extensive Genetic Diversity and Metabolic Versatility, Including the Description of Fifteen Novel Species.</title>
        <authorList>
            <person name="Liu Y."/>
        </authorList>
    </citation>
    <scope>NUCLEOTIDE SEQUENCE [LARGE SCALE GENOMIC DNA]</scope>
    <source>
        <strain evidence="10 11">1NDH17</strain>
    </source>
</reference>
<keyword evidence="8" id="KW-0732">Signal</keyword>
<keyword evidence="4 6" id="KW-0862">Zinc</keyword>
<evidence type="ECO:0000313" key="11">
    <source>
        <dbReference type="Proteomes" id="UP000783253"/>
    </source>
</evidence>
<dbReference type="EC" id="3.4.24.-" evidence="10"/>
<dbReference type="InterPro" id="IPR051156">
    <property type="entry name" value="Mito/Outer_Membr_Metalloprot"/>
</dbReference>
<evidence type="ECO:0000313" key="10">
    <source>
        <dbReference type="EMBL" id="MBX7458030.1"/>
    </source>
</evidence>
<comment type="cofactor">
    <cofactor evidence="6">
        <name>Zn(2+)</name>
        <dbReference type="ChEBI" id="CHEBI:29105"/>
    </cofactor>
    <text evidence="6">Binds 1 zinc ion per subunit.</text>
</comment>
<dbReference type="InterPro" id="IPR001915">
    <property type="entry name" value="Peptidase_M48"/>
</dbReference>
<comment type="similarity">
    <text evidence="6">Belongs to the peptidase M48 family.</text>
</comment>
<evidence type="ECO:0000256" key="7">
    <source>
        <dbReference type="SAM" id="Phobius"/>
    </source>
</evidence>
<comment type="caution">
    <text evidence="10">The sequence shown here is derived from an EMBL/GenBank/DDBJ whole genome shotgun (WGS) entry which is preliminary data.</text>
</comment>
<dbReference type="RefSeq" id="WP_221573430.1">
    <property type="nucleotide sequence ID" value="NZ_JAIGNK010000002.1"/>
</dbReference>
<feature type="transmembrane region" description="Helical" evidence="7">
    <location>
        <begin position="156"/>
        <end position="177"/>
    </location>
</feature>
<keyword evidence="3 6" id="KW-0378">Hydrolase</keyword>
<evidence type="ECO:0000256" key="1">
    <source>
        <dbReference type="ARBA" id="ARBA00022670"/>
    </source>
</evidence>
<dbReference type="PANTHER" id="PTHR22726">
    <property type="entry name" value="METALLOENDOPEPTIDASE OMA1"/>
    <property type="match status" value="1"/>
</dbReference>
<gene>
    <name evidence="10" type="ORF">K3152_07200</name>
</gene>
<accession>A0ABS7IWV6</accession>
<keyword evidence="11" id="KW-1185">Reference proteome</keyword>
<keyword evidence="7" id="KW-0472">Membrane</keyword>
<sequence>MRSLLATAGAFVALACAPAVQAGDKANRAEYPVFTGAYEPEDVDERGLWESFDEVERKVATSKDLIRDEGINQYMKDVLCRSVGDDRCNATRIYVVRNNAFNASMAPNGMMMVNSGLLLRMRNEAELASVLGHEFSHFEQRHSLQLFKRLRSGSDIASIVSVVVGVPLGAFFLLDVFSFNRDMEKEADVASADYLAASPYASRAAADIWVRLIDEDDARAEERKRRKRGRSTGWFASHPAPLARSEYLARATAEHADDGDYGFERYGETMDPYLLTFFEDQLQRNDFAASKFILDQMGGDQWRPIHYVMQGELYRKRGLPRDLVTAEEAYRTAIEAGSTRPEAWRGLGLTLMRARNREQGAEALATYLELAPDAPDAPMMQMMIKGS</sequence>
<dbReference type="Pfam" id="PF01435">
    <property type="entry name" value="Peptidase_M48"/>
    <property type="match status" value="1"/>
</dbReference>
<keyword evidence="7" id="KW-0812">Transmembrane</keyword>
<dbReference type="SUPFAM" id="SSF48452">
    <property type="entry name" value="TPR-like"/>
    <property type="match status" value="1"/>
</dbReference>
<dbReference type="EMBL" id="JAIGNK010000002">
    <property type="protein sequence ID" value="MBX7458030.1"/>
    <property type="molecule type" value="Genomic_DNA"/>
</dbReference>
<evidence type="ECO:0000256" key="8">
    <source>
        <dbReference type="SAM" id="SignalP"/>
    </source>
</evidence>
<feature type="signal peptide" evidence="8">
    <location>
        <begin position="1"/>
        <end position="22"/>
    </location>
</feature>
<protein>
    <submittedName>
        <fullName evidence="10">M48 family metalloprotease</fullName>
        <ecNumber evidence="10">3.4.24.-</ecNumber>
    </submittedName>
</protein>
<name>A0ABS7IWV6_9SPHN</name>
<evidence type="ECO:0000256" key="4">
    <source>
        <dbReference type="ARBA" id="ARBA00022833"/>
    </source>
</evidence>
<feature type="domain" description="Peptidase M48" evidence="9">
    <location>
        <begin position="92"/>
        <end position="248"/>
    </location>
</feature>
<organism evidence="10 11">
    <name type="scientific">Qipengyuania polymorpha</name>
    <dbReference type="NCBI Taxonomy" id="2867234"/>
    <lineage>
        <taxon>Bacteria</taxon>
        <taxon>Pseudomonadati</taxon>
        <taxon>Pseudomonadota</taxon>
        <taxon>Alphaproteobacteria</taxon>
        <taxon>Sphingomonadales</taxon>
        <taxon>Erythrobacteraceae</taxon>
        <taxon>Qipengyuania</taxon>
    </lineage>
</organism>
<dbReference type="GO" id="GO:0008237">
    <property type="term" value="F:metallopeptidase activity"/>
    <property type="evidence" value="ECO:0007669"/>
    <property type="project" value="UniProtKB-KW"/>
</dbReference>
<evidence type="ECO:0000256" key="2">
    <source>
        <dbReference type="ARBA" id="ARBA00022723"/>
    </source>
</evidence>
<evidence type="ECO:0000256" key="5">
    <source>
        <dbReference type="ARBA" id="ARBA00023049"/>
    </source>
</evidence>
<dbReference type="Gene3D" id="1.25.40.10">
    <property type="entry name" value="Tetratricopeptide repeat domain"/>
    <property type="match status" value="1"/>
</dbReference>
<dbReference type="InterPro" id="IPR011990">
    <property type="entry name" value="TPR-like_helical_dom_sf"/>
</dbReference>
<keyword evidence="7" id="KW-1133">Transmembrane helix</keyword>
<keyword evidence="1 6" id="KW-0645">Protease</keyword>
<evidence type="ECO:0000256" key="3">
    <source>
        <dbReference type="ARBA" id="ARBA00022801"/>
    </source>
</evidence>
<dbReference type="Gene3D" id="3.30.2010.10">
    <property type="entry name" value="Metalloproteases ('zincins'), catalytic domain"/>
    <property type="match status" value="1"/>
</dbReference>
<proteinExistence type="inferred from homology"/>
<dbReference type="CDD" id="cd07324">
    <property type="entry name" value="M48C_Oma1-like"/>
    <property type="match status" value="1"/>
</dbReference>
<evidence type="ECO:0000256" key="6">
    <source>
        <dbReference type="RuleBase" id="RU003983"/>
    </source>
</evidence>